<gene>
    <name evidence="2" type="ORF">RFI_35804</name>
</gene>
<evidence type="ECO:0000256" key="1">
    <source>
        <dbReference type="SAM" id="MobiDB-lite"/>
    </source>
</evidence>
<sequence length="247" mass="29562">MGEIFCRSRSKRITVEDMLKKNQNKNKNKKSDMNSNINGDNKIVELPPDKEEEKIECKETEDDRSTQKGMRDSPVYGSIHELNLQVRQDDTSAVKTQLSLDIVSNAQSLHSRQDTNMINWRRIEETLYTFIYLFLCCCFQTNKKKKETKLKLKNSRRVVFIDMKIKRVSDIDTTKEQFRAKFHYYLTWLATKEEHDQYFSHQKREDQGSNSRRDFEKDHNCWKPHWIPYVEYVNAIEIKKHKQISLL</sequence>
<reference evidence="2 3" key="1">
    <citation type="journal article" date="2013" name="Curr. Biol.">
        <title>The Genome of the Foraminiferan Reticulomyxa filosa.</title>
        <authorList>
            <person name="Glockner G."/>
            <person name="Hulsmann N."/>
            <person name="Schleicher M."/>
            <person name="Noegel A.A."/>
            <person name="Eichinger L."/>
            <person name="Gallinger C."/>
            <person name="Pawlowski J."/>
            <person name="Sierra R."/>
            <person name="Euteneuer U."/>
            <person name="Pillet L."/>
            <person name="Moustafa A."/>
            <person name="Platzer M."/>
            <person name="Groth M."/>
            <person name="Szafranski K."/>
            <person name="Schliwa M."/>
        </authorList>
    </citation>
    <scope>NUCLEOTIDE SEQUENCE [LARGE SCALE GENOMIC DNA]</scope>
</reference>
<organism evidence="2 3">
    <name type="scientific">Reticulomyxa filosa</name>
    <dbReference type="NCBI Taxonomy" id="46433"/>
    <lineage>
        <taxon>Eukaryota</taxon>
        <taxon>Sar</taxon>
        <taxon>Rhizaria</taxon>
        <taxon>Retaria</taxon>
        <taxon>Foraminifera</taxon>
        <taxon>Monothalamids</taxon>
        <taxon>Reticulomyxidae</taxon>
        <taxon>Reticulomyxa</taxon>
    </lineage>
</organism>
<comment type="caution">
    <text evidence="2">The sequence shown here is derived from an EMBL/GenBank/DDBJ whole genome shotgun (WGS) entry which is preliminary data.</text>
</comment>
<dbReference type="AlphaFoldDB" id="X6LJT1"/>
<keyword evidence="3" id="KW-1185">Reference proteome</keyword>
<accession>X6LJT1</accession>
<feature type="region of interest" description="Disordered" evidence="1">
    <location>
        <begin position="15"/>
        <end position="74"/>
    </location>
</feature>
<feature type="compositionally biased region" description="Basic and acidic residues" evidence="1">
    <location>
        <begin position="47"/>
        <end position="71"/>
    </location>
</feature>
<name>X6LJT1_RETFI</name>
<proteinExistence type="predicted"/>
<dbReference type="EMBL" id="ASPP01037783">
    <property type="protein sequence ID" value="ETO01636.1"/>
    <property type="molecule type" value="Genomic_DNA"/>
</dbReference>
<evidence type="ECO:0000313" key="2">
    <source>
        <dbReference type="EMBL" id="ETO01636.1"/>
    </source>
</evidence>
<dbReference type="Proteomes" id="UP000023152">
    <property type="component" value="Unassembled WGS sequence"/>
</dbReference>
<protein>
    <submittedName>
        <fullName evidence="2">Uncharacterized protein</fullName>
    </submittedName>
</protein>
<evidence type="ECO:0000313" key="3">
    <source>
        <dbReference type="Proteomes" id="UP000023152"/>
    </source>
</evidence>